<dbReference type="GO" id="GO:0000460">
    <property type="term" value="P:maturation of 5.8S rRNA"/>
    <property type="evidence" value="ECO:0007669"/>
    <property type="project" value="TreeGrafter"/>
</dbReference>
<dbReference type="Pfam" id="PF04000">
    <property type="entry name" value="Sas10_Utp3"/>
    <property type="match status" value="1"/>
</dbReference>
<feature type="compositionally biased region" description="Pro residues" evidence="8">
    <location>
        <begin position="8"/>
        <end position="20"/>
    </location>
</feature>
<evidence type="ECO:0000256" key="7">
    <source>
        <dbReference type="RuleBase" id="RU368003"/>
    </source>
</evidence>
<evidence type="ECO:0000256" key="8">
    <source>
        <dbReference type="SAM" id="MobiDB-lite"/>
    </source>
</evidence>
<dbReference type="InterPro" id="IPR007146">
    <property type="entry name" value="Sas10/Utp3/C1D"/>
</dbReference>
<evidence type="ECO:0000256" key="1">
    <source>
        <dbReference type="ARBA" id="ARBA00004123"/>
    </source>
</evidence>
<comment type="caution">
    <text evidence="9">The sequence shown here is derived from an EMBL/GenBank/DDBJ whole genome shotgun (WGS) entry which is preliminary data.</text>
</comment>
<dbReference type="AlphaFoldDB" id="A0AAV8WQE4"/>
<dbReference type="GO" id="GO:0005730">
    <property type="term" value="C:nucleolus"/>
    <property type="evidence" value="ECO:0007669"/>
    <property type="project" value="UniProtKB-SubCell"/>
</dbReference>
<comment type="similarity">
    <text evidence="2 7">Belongs to the C1D family.</text>
</comment>
<dbReference type="Proteomes" id="UP001162156">
    <property type="component" value="Unassembled WGS sequence"/>
</dbReference>
<dbReference type="GO" id="GO:0003723">
    <property type="term" value="F:RNA binding"/>
    <property type="evidence" value="ECO:0007669"/>
    <property type="project" value="UniProtKB-UniRule"/>
</dbReference>
<comment type="subcellular location">
    <subcellularLocation>
        <location evidence="7">Cytoplasm</location>
    </subcellularLocation>
    <subcellularLocation>
        <location evidence="7">Nucleus</location>
        <location evidence="7">Nucleolus</location>
    </subcellularLocation>
    <subcellularLocation>
        <location evidence="1 7">Nucleus</location>
    </subcellularLocation>
</comment>
<comment type="function">
    <text evidence="7">Plays a role in the recruitment of the exosome to pre-rRNA to mediate the 3'-5' end processing of the 5.8S rRNA.</text>
</comment>
<dbReference type="EMBL" id="JANEYF010005300">
    <property type="protein sequence ID" value="KAJ8928666.1"/>
    <property type="molecule type" value="Genomic_DNA"/>
</dbReference>
<evidence type="ECO:0000256" key="5">
    <source>
        <dbReference type="ARBA" id="ARBA00022884"/>
    </source>
</evidence>
<keyword evidence="6 7" id="KW-0539">Nucleus</keyword>
<keyword evidence="10" id="KW-1185">Reference proteome</keyword>
<protein>
    <recommendedName>
        <fullName evidence="3 7">Nuclear nucleic acid-binding protein C1D</fullName>
    </recommendedName>
</protein>
<evidence type="ECO:0000313" key="10">
    <source>
        <dbReference type="Proteomes" id="UP001162156"/>
    </source>
</evidence>
<proteinExistence type="inferred from homology"/>
<evidence type="ECO:0000256" key="6">
    <source>
        <dbReference type="ARBA" id="ARBA00023242"/>
    </source>
</evidence>
<dbReference type="GO" id="GO:0000178">
    <property type="term" value="C:exosome (RNase complex)"/>
    <property type="evidence" value="ECO:0007669"/>
    <property type="project" value="TreeGrafter"/>
</dbReference>
<reference evidence="9" key="1">
    <citation type="journal article" date="2023" name="Insect Mol. Biol.">
        <title>Genome sequencing provides insights into the evolution of gene families encoding plant cell wall-degrading enzymes in longhorned beetles.</title>
        <authorList>
            <person name="Shin N.R."/>
            <person name="Okamura Y."/>
            <person name="Kirsch R."/>
            <person name="Pauchet Y."/>
        </authorList>
    </citation>
    <scope>NUCLEOTIDE SEQUENCE</scope>
    <source>
        <strain evidence="9">RBIC_L_NR</strain>
    </source>
</reference>
<keyword evidence="7" id="KW-0963">Cytoplasm</keyword>
<feature type="region of interest" description="Disordered" evidence="8">
    <location>
        <begin position="152"/>
        <end position="171"/>
    </location>
</feature>
<dbReference type="GO" id="GO:0005737">
    <property type="term" value="C:cytoplasm"/>
    <property type="evidence" value="ECO:0007669"/>
    <property type="project" value="UniProtKB-SubCell"/>
</dbReference>
<dbReference type="InterPro" id="IPR011082">
    <property type="entry name" value="Exosome-assoc_fac/DNA_repair"/>
</dbReference>
<dbReference type="PANTHER" id="PTHR15341">
    <property type="entry name" value="SUN-COR STEROID HORMONE RECEPTOR CO-REPRESSOR"/>
    <property type="match status" value="1"/>
</dbReference>
<gene>
    <name evidence="9" type="ORF">NQ314_018760</name>
</gene>
<dbReference type="GO" id="GO:0010468">
    <property type="term" value="P:regulation of gene expression"/>
    <property type="evidence" value="ECO:0007669"/>
    <property type="project" value="TreeGrafter"/>
</dbReference>
<evidence type="ECO:0000256" key="3">
    <source>
        <dbReference type="ARBA" id="ARBA00015212"/>
    </source>
</evidence>
<dbReference type="GO" id="GO:0003677">
    <property type="term" value="F:DNA binding"/>
    <property type="evidence" value="ECO:0007669"/>
    <property type="project" value="UniProtKB-KW"/>
</dbReference>
<keyword evidence="7" id="KW-0238">DNA-binding</keyword>
<name>A0AAV8WQE4_9CUCU</name>
<organism evidence="9 10">
    <name type="scientific">Rhamnusium bicolor</name>
    <dbReference type="NCBI Taxonomy" id="1586634"/>
    <lineage>
        <taxon>Eukaryota</taxon>
        <taxon>Metazoa</taxon>
        <taxon>Ecdysozoa</taxon>
        <taxon>Arthropoda</taxon>
        <taxon>Hexapoda</taxon>
        <taxon>Insecta</taxon>
        <taxon>Pterygota</taxon>
        <taxon>Neoptera</taxon>
        <taxon>Endopterygota</taxon>
        <taxon>Coleoptera</taxon>
        <taxon>Polyphaga</taxon>
        <taxon>Cucujiformia</taxon>
        <taxon>Chrysomeloidea</taxon>
        <taxon>Cerambycidae</taxon>
        <taxon>Lepturinae</taxon>
        <taxon>Rhagiini</taxon>
        <taxon>Rhamnusium</taxon>
    </lineage>
</organism>
<evidence type="ECO:0000256" key="2">
    <source>
        <dbReference type="ARBA" id="ARBA00009154"/>
    </source>
</evidence>
<comment type="subunit">
    <text evidence="7">Monomer and homodimer.</text>
</comment>
<feature type="region of interest" description="Disordered" evidence="8">
    <location>
        <begin position="1"/>
        <end position="25"/>
    </location>
</feature>
<sequence>MATSSGGGPPPPLPTTPPPTENSSKMTLIEGATKPMTTNDYLPSFNYKISTRCSERDLLEARDQNMSVQNDKAMYDSDCQTQNSGNMTVIGEPFQLNNKKRRISDDITPAFTHPSISKAATSKLQSNSNIIEGIVLTNKYRLIENASTSASKDMHVVPPPGGVTQEKKKEEKTIRPTPIIIHGKLDSLRKITAHLKSKLKVLKKIDHMLDIALNSDIYDKLSIKEKVDYDLFIAYTLNTLYWLYLRSRNEDPNKNDIKNQLNRIKDYMVKAKQAHERQMIRPKIDQQAASRFVKHGIQYKTDKADQPPPNKKIKL</sequence>
<keyword evidence="4 7" id="KW-0698">rRNA processing</keyword>
<dbReference type="PANTHER" id="PTHR15341:SF3">
    <property type="entry name" value="NUCLEAR NUCLEIC ACID-BINDING PROTEIN C1D"/>
    <property type="match status" value="1"/>
</dbReference>
<keyword evidence="5 7" id="KW-0694">RNA-binding</keyword>
<evidence type="ECO:0000313" key="9">
    <source>
        <dbReference type="EMBL" id="KAJ8928666.1"/>
    </source>
</evidence>
<evidence type="ECO:0000256" key="4">
    <source>
        <dbReference type="ARBA" id="ARBA00022552"/>
    </source>
</evidence>
<accession>A0AAV8WQE4</accession>